<feature type="chain" id="PRO_5011115669" evidence="4">
    <location>
        <begin position="23"/>
        <end position="554"/>
    </location>
</feature>
<keyword evidence="3" id="KW-0998">Cell outer membrane</keyword>
<dbReference type="InterPro" id="IPR027282">
    <property type="entry name" value="TPS"/>
</dbReference>
<dbReference type="InterPro" id="IPR051544">
    <property type="entry name" value="TPS_OM_transporter"/>
</dbReference>
<dbReference type="InterPro" id="IPR005565">
    <property type="entry name" value="Hemolysn_activator_HlyB_C"/>
</dbReference>
<dbReference type="InterPro" id="IPR013686">
    <property type="entry name" value="Polypept-transport_assoc_ShlB"/>
</dbReference>
<evidence type="ECO:0000313" key="9">
    <source>
        <dbReference type="Proteomes" id="UP000054977"/>
    </source>
</evidence>
<dbReference type="Pfam" id="PF03865">
    <property type="entry name" value="ShlB"/>
    <property type="match status" value="1"/>
</dbReference>
<name>A0A158H8X2_9BURK</name>
<dbReference type="Proteomes" id="UP000054977">
    <property type="component" value="Unassembled WGS sequence"/>
</dbReference>
<proteinExistence type="predicted"/>
<dbReference type="Pfam" id="PF08479">
    <property type="entry name" value="POTRA_2"/>
    <property type="match status" value="1"/>
</dbReference>
<protein>
    <submittedName>
        <fullName evidence="8">Polypeptide-transport-associated domain-containing protein</fullName>
    </submittedName>
</protein>
<dbReference type="STRING" id="326474.AWB65_03095"/>
<feature type="domain" description="Haemolysin activator HlyB C-terminal" evidence="5">
    <location>
        <begin position="205"/>
        <end position="518"/>
    </location>
</feature>
<keyword evidence="2" id="KW-0812">Transmembrane</keyword>
<dbReference type="PANTHER" id="PTHR34597">
    <property type="entry name" value="SLR1661 PROTEIN"/>
    <property type="match status" value="1"/>
</dbReference>
<evidence type="ECO:0000256" key="2">
    <source>
        <dbReference type="ARBA" id="ARBA00022692"/>
    </source>
</evidence>
<dbReference type="EMBL" id="FCNW02000014">
    <property type="protein sequence ID" value="SAL40794.1"/>
    <property type="molecule type" value="Genomic_DNA"/>
</dbReference>
<comment type="caution">
    <text evidence="8">The sequence shown here is derived from an EMBL/GenBank/DDBJ whole genome shotgun (WGS) entry which is preliminary data.</text>
</comment>
<reference evidence="8" key="1">
    <citation type="submission" date="2016-01" db="EMBL/GenBank/DDBJ databases">
        <authorList>
            <person name="Peeters C."/>
        </authorList>
    </citation>
    <scope>NUCLEOTIDE SEQUENCE [LARGE SCALE GENOMIC DNA]</scope>
    <source>
        <strain evidence="8">LMG 22934</strain>
    </source>
</reference>
<feature type="domain" description="Polypeptide-transport-associated ShlB-type" evidence="6">
    <location>
        <begin position="77"/>
        <end position="147"/>
    </location>
</feature>
<evidence type="ECO:0000313" key="8">
    <source>
        <dbReference type="EMBL" id="SAL40794.1"/>
    </source>
</evidence>
<evidence type="ECO:0000256" key="3">
    <source>
        <dbReference type="ARBA" id="ARBA00023237"/>
    </source>
</evidence>
<gene>
    <name evidence="8" type="ORF">AWB65_03095</name>
</gene>
<organism evidence="8 9">
    <name type="scientific">Caballeronia humi</name>
    <dbReference type="NCBI Taxonomy" id="326474"/>
    <lineage>
        <taxon>Bacteria</taxon>
        <taxon>Pseudomonadati</taxon>
        <taxon>Pseudomonadota</taxon>
        <taxon>Betaproteobacteria</taxon>
        <taxon>Burkholderiales</taxon>
        <taxon>Burkholderiaceae</taxon>
        <taxon>Caballeronia</taxon>
    </lineage>
</organism>
<evidence type="ECO:0000259" key="7">
    <source>
        <dbReference type="Pfam" id="PF17287"/>
    </source>
</evidence>
<dbReference type="Gene3D" id="2.40.160.50">
    <property type="entry name" value="membrane protein fhac: a member of the omp85/tpsb transporter family"/>
    <property type="match status" value="1"/>
</dbReference>
<keyword evidence="1" id="KW-0472">Membrane</keyword>
<dbReference type="GO" id="GO:0008320">
    <property type="term" value="F:protein transmembrane transporter activity"/>
    <property type="evidence" value="ECO:0007669"/>
    <property type="project" value="TreeGrafter"/>
</dbReference>
<sequence length="554" mass="59320">MIDKRRVLIAALLCLPVARASAQEVLRALPGGAQRLQEQQLNATQDAATARPTVLAPSASEPSAQLQFPLEVPCETIQEVEWRGSGEFAWLVAQTPLEGACIGPQGARVLHDWLARALIARGYVTSRVNVPEAGLKDGRIVVEIIPGRIGKVRDEGGIGWHRAAFPAGTGDLLNVRDLDQALENMRRLPGQSGVAFDVVPGANFGESDIVVQHPDSKRWHVVLSADNSGIDATGRNQLGAIVALDSPLHLYDQLIVSASTDAKLNDHTRGSQARSAAWNVPIGYASFSIGVSEWSSKQTLDAIGPDYPYESRTRRMEAGIGFAPYRSGDKKGTLQFKVVRRQDNATLGGAEIGVLKHDITGYDVSFSHQQALAHASVVAGAGVRGSFAGVSRSPGYVYGQTDWNGRYRIATMSASVDAPFSIGERSFAYRGSFLFQYSPTPVPSTEYLQIGGRYTVRGFDGDSTLSAESGWIWRNEVATGVAAGAEAYVALDAGRVHGTSAAQLSNHELVGTALGVRGAYRKVGYDVALGLPLVKPPSFGTRTPWLNVSLTSRF</sequence>
<dbReference type="Pfam" id="PF17287">
    <property type="entry name" value="POTRA_3"/>
    <property type="match status" value="1"/>
</dbReference>
<evidence type="ECO:0000256" key="1">
    <source>
        <dbReference type="ARBA" id="ARBA00022452"/>
    </source>
</evidence>
<evidence type="ECO:0000259" key="5">
    <source>
        <dbReference type="Pfam" id="PF03865"/>
    </source>
</evidence>
<dbReference type="PANTHER" id="PTHR34597:SF3">
    <property type="entry name" value="OUTER MEMBRANE TRANSPORTER CDIB"/>
    <property type="match status" value="1"/>
</dbReference>
<dbReference type="PIRSF" id="PIRSF029745">
    <property type="entry name" value="FhaC"/>
    <property type="match status" value="1"/>
</dbReference>
<dbReference type="GO" id="GO:0098046">
    <property type="term" value="C:type V protein secretion system complex"/>
    <property type="evidence" value="ECO:0007669"/>
    <property type="project" value="TreeGrafter"/>
</dbReference>
<keyword evidence="4" id="KW-0732">Signal</keyword>
<evidence type="ECO:0000256" key="4">
    <source>
        <dbReference type="SAM" id="SignalP"/>
    </source>
</evidence>
<accession>A0A158H8X2</accession>
<feature type="domain" description="ShlB POTRA" evidence="7">
    <location>
        <begin position="162"/>
        <end position="191"/>
    </location>
</feature>
<dbReference type="AlphaFoldDB" id="A0A158H8X2"/>
<evidence type="ECO:0000259" key="6">
    <source>
        <dbReference type="Pfam" id="PF08479"/>
    </source>
</evidence>
<dbReference type="InterPro" id="IPR035251">
    <property type="entry name" value="ShlB_POTRA"/>
</dbReference>
<keyword evidence="1" id="KW-1134">Transmembrane beta strand</keyword>
<keyword evidence="9" id="KW-1185">Reference proteome</keyword>
<feature type="signal peptide" evidence="4">
    <location>
        <begin position="1"/>
        <end position="22"/>
    </location>
</feature>
<dbReference type="GO" id="GO:0046819">
    <property type="term" value="P:protein secretion by the type V secretion system"/>
    <property type="evidence" value="ECO:0007669"/>
    <property type="project" value="TreeGrafter"/>
</dbReference>